<dbReference type="Gramene" id="TraesCS6B03G0221300.1">
    <property type="protein sequence ID" value="TraesCS6B03G0221300.1.CDS"/>
    <property type="gene ID" value="TraesCS6B03G0221300"/>
</dbReference>
<dbReference type="InterPro" id="IPR053197">
    <property type="entry name" value="F-box_SCFL_complex_component"/>
</dbReference>
<dbReference type="Pfam" id="PF24758">
    <property type="entry name" value="LRR_At5g56370"/>
    <property type="match status" value="1"/>
</dbReference>
<dbReference type="SUPFAM" id="SSF81383">
    <property type="entry name" value="F-box domain"/>
    <property type="match status" value="1"/>
</dbReference>
<evidence type="ECO:0000313" key="3">
    <source>
        <dbReference type="Proteomes" id="UP000019116"/>
    </source>
</evidence>
<evidence type="ECO:0000313" key="2">
    <source>
        <dbReference type="EnsemblPlants" id="TraesCS6B02G094000.1"/>
    </source>
</evidence>
<dbReference type="InterPro" id="IPR001810">
    <property type="entry name" value="F-box_dom"/>
</dbReference>
<reference evidence="2" key="2">
    <citation type="submission" date="2018-10" db="UniProtKB">
        <authorList>
            <consortium name="EnsemblPlants"/>
        </authorList>
    </citation>
    <scope>IDENTIFICATION</scope>
</reference>
<dbReference type="InterPro" id="IPR036047">
    <property type="entry name" value="F-box-like_dom_sf"/>
</dbReference>
<reference evidence="2" key="1">
    <citation type="submission" date="2018-08" db="EMBL/GenBank/DDBJ databases">
        <authorList>
            <person name="Rossello M."/>
        </authorList>
    </citation>
    <scope>NUCLEOTIDE SEQUENCE [LARGE SCALE GENOMIC DNA]</scope>
    <source>
        <strain evidence="2">cv. Chinese Spring</strain>
    </source>
</reference>
<dbReference type="OMA" id="YDDYGHF"/>
<dbReference type="STRING" id="4565.A0A3B6PIH3"/>
<feature type="domain" description="F-box" evidence="1">
    <location>
        <begin position="19"/>
        <end position="65"/>
    </location>
</feature>
<dbReference type="Gramene" id="TraesWEE_scaffold_049707_01G000100.1">
    <property type="protein sequence ID" value="TraesWEE_scaffold_049707_01G000100.1"/>
    <property type="gene ID" value="TraesWEE_scaffold_049707_01G000100"/>
</dbReference>
<dbReference type="EnsemblPlants" id="TraesCS6B02G094000.1">
    <property type="protein sequence ID" value="TraesCS6B02G094000.1"/>
    <property type="gene ID" value="TraesCS6B02G094000"/>
</dbReference>
<dbReference type="PANTHER" id="PTHR34223">
    <property type="entry name" value="OS11G0201299 PROTEIN"/>
    <property type="match status" value="1"/>
</dbReference>
<dbReference type="Gramene" id="TraesRN6B0100212400.1">
    <property type="protein sequence ID" value="TraesRN6B0100212400.1"/>
    <property type="gene ID" value="TraesRN6B0100212400"/>
</dbReference>
<dbReference type="AlphaFoldDB" id="A0A3B6PIH3"/>
<keyword evidence="3" id="KW-1185">Reference proteome</keyword>
<dbReference type="Gramene" id="TraesROB_scaffold_080554_01G000200.1">
    <property type="protein sequence ID" value="TraesROB_scaffold_080554_01G000200.1"/>
    <property type="gene ID" value="TraesROB_scaffold_080554_01G000200"/>
</dbReference>
<dbReference type="PANTHER" id="PTHR34223:SF73">
    <property type="entry name" value="F-BOX DOMAIN-CONTAINING PROTEIN"/>
    <property type="match status" value="1"/>
</dbReference>
<dbReference type="InterPro" id="IPR053781">
    <property type="entry name" value="F-box_AtFBL13-like"/>
</dbReference>
<organism evidence="2">
    <name type="scientific">Triticum aestivum</name>
    <name type="common">Wheat</name>
    <dbReference type="NCBI Taxonomy" id="4565"/>
    <lineage>
        <taxon>Eukaryota</taxon>
        <taxon>Viridiplantae</taxon>
        <taxon>Streptophyta</taxon>
        <taxon>Embryophyta</taxon>
        <taxon>Tracheophyta</taxon>
        <taxon>Spermatophyta</taxon>
        <taxon>Magnoliopsida</taxon>
        <taxon>Liliopsida</taxon>
        <taxon>Poales</taxon>
        <taxon>Poaceae</taxon>
        <taxon>BOP clade</taxon>
        <taxon>Pooideae</taxon>
        <taxon>Triticodae</taxon>
        <taxon>Triticeae</taxon>
        <taxon>Triticinae</taxon>
        <taxon>Triticum</taxon>
    </lineage>
</organism>
<evidence type="ECO:0000259" key="1">
    <source>
        <dbReference type="PROSITE" id="PS50181"/>
    </source>
</evidence>
<dbReference type="SUPFAM" id="SSF52047">
    <property type="entry name" value="RNI-like"/>
    <property type="match status" value="1"/>
</dbReference>
<dbReference type="CDD" id="cd22160">
    <property type="entry name" value="F-box_AtFBL13-like"/>
    <property type="match status" value="1"/>
</dbReference>
<dbReference type="Pfam" id="PF00646">
    <property type="entry name" value="F-box"/>
    <property type="match status" value="1"/>
</dbReference>
<name>A0A3B6PIH3_WHEAT</name>
<sequence>MPPRKKRKSAPALTVVSAPDHISALPDSMLHHVLSFLPVQAAVRTCVLARRWRHLWRSTTGLRIVGLDDKKHLRNFMHHLLVLRERTDLDTVEIKLGVFVEEDQTHVNLWTRFAVMCSARALTLHVSGPLRLYLDDLPLVSRHLRTLDLHDVDLPKSFIDFAGCPALEGLKMNLCSVSVGRISSCSLRHLSITGCHFGLGRRVIVSAPGLVSLILKLVGSSDTKTPCLESMASLETARVYLGLNCADVCLNYDDSGHFCGANDKACNNCVPIKDDGSGDAVLLGGISSATHLELRSLPRKFIFARDLKHCPTFNKLKSLLLNEYWCEAPGLDPLLCILKNSPVLEKLTLQLFLMGQNNKLHLKGSYKSMERPSAISRHLNIVEVKCDVVEERIYEVIKLLCAALNIRFIFE</sequence>
<dbReference type="InterPro" id="IPR055411">
    <property type="entry name" value="LRR_FXL15/At3g58940/PEG3-like"/>
</dbReference>
<dbReference type="Gene3D" id="1.20.1280.50">
    <property type="match status" value="1"/>
</dbReference>
<dbReference type="Gramene" id="TraesCLE_scaffold_056101_01G000100.1">
    <property type="protein sequence ID" value="TraesCLE_scaffold_056101_01G000100.1"/>
    <property type="gene ID" value="TraesCLE_scaffold_056101_01G000100"/>
</dbReference>
<dbReference type="Proteomes" id="UP000019116">
    <property type="component" value="Chromosome 6B"/>
</dbReference>
<dbReference type="Gramene" id="TraesCAD_scaffold_082423_01G000100.1">
    <property type="protein sequence ID" value="TraesCAD_scaffold_082423_01G000100.1"/>
    <property type="gene ID" value="TraesCAD_scaffold_082423_01G000100"/>
</dbReference>
<dbReference type="PROSITE" id="PS50181">
    <property type="entry name" value="FBOX"/>
    <property type="match status" value="1"/>
</dbReference>
<protein>
    <recommendedName>
        <fullName evidence="1">F-box domain-containing protein</fullName>
    </recommendedName>
</protein>
<proteinExistence type="predicted"/>
<accession>A0A3B6PIH3</accession>
<dbReference type="Gramene" id="TraesCS6B02G094000.1">
    <property type="protein sequence ID" value="TraesCS6B02G094000.1"/>
    <property type="gene ID" value="TraesCS6B02G094000"/>
</dbReference>
<dbReference type="OrthoDB" id="585419at2759"/>